<proteinExistence type="inferred from homology"/>
<dbReference type="Gene3D" id="3.30.310.50">
    <property type="entry name" value="Alpha-D-phosphohexomutase, C-terminal domain"/>
    <property type="match status" value="1"/>
</dbReference>
<dbReference type="AlphaFoldDB" id="A0A0D8FWV7"/>
<keyword evidence="4" id="KW-0479">Metal-binding</keyword>
<dbReference type="InterPro" id="IPR005843">
    <property type="entry name" value="A-D-PHexomutase_C"/>
</dbReference>
<gene>
    <name evidence="11" type="primary">glmM</name>
    <name evidence="11" type="ORF">FEAC_04860</name>
</gene>
<dbReference type="Pfam" id="PF02880">
    <property type="entry name" value="PGM_PMM_III"/>
    <property type="match status" value="1"/>
</dbReference>
<evidence type="ECO:0000256" key="2">
    <source>
        <dbReference type="ARBA" id="ARBA00010231"/>
    </source>
</evidence>
<name>A0A0D8FWV7_9ACTN</name>
<evidence type="ECO:0000313" key="12">
    <source>
        <dbReference type="Proteomes" id="UP000032336"/>
    </source>
</evidence>
<dbReference type="InterPro" id="IPR005844">
    <property type="entry name" value="A-D-PHexomutase_a/b/a-I"/>
</dbReference>
<dbReference type="GeneID" id="78371808"/>
<dbReference type="PANTHER" id="PTHR42946:SF1">
    <property type="entry name" value="PHOSPHOGLUCOMUTASE (ALPHA-D-GLUCOSE-1,6-BISPHOSPHATE-DEPENDENT)"/>
    <property type="match status" value="1"/>
</dbReference>
<dbReference type="InterPro" id="IPR005846">
    <property type="entry name" value="A-D-PHexomutase_a/b/a-III"/>
</dbReference>
<dbReference type="GO" id="GO:0009252">
    <property type="term" value="P:peptidoglycan biosynthetic process"/>
    <property type="evidence" value="ECO:0007669"/>
    <property type="project" value="TreeGrafter"/>
</dbReference>
<dbReference type="Gene3D" id="3.40.120.10">
    <property type="entry name" value="Alpha-D-Glucose-1,6-Bisphosphate, subunit A, domain 3"/>
    <property type="match status" value="3"/>
</dbReference>
<feature type="domain" description="Alpha-D-phosphohexomutase alpha/beta/alpha" evidence="8">
    <location>
        <begin position="3"/>
        <end position="125"/>
    </location>
</feature>
<evidence type="ECO:0000313" key="11">
    <source>
        <dbReference type="EMBL" id="KJE77738.1"/>
    </source>
</evidence>
<dbReference type="Proteomes" id="UP000032336">
    <property type="component" value="Unassembled WGS sequence"/>
</dbReference>
<dbReference type="SUPFAM" id="SSF55957">
    <property type="entry name" value="Phosphoglucomutase, C-terminal domain"/>
    <property type="match status" value="1"/>
</dbReference>
<dbReference type="STRING" id="1121877.FEAC_04860"/>
<keyword evidence="5" id="KW-0460">Magnesium</keyword>
<dbReference type="PRINTS" id="PR00509">
    <property type="entry name" value="PGMPMM"/>
</dbReference>
<dbReference type="GO" id="GO:0006048">
    <property type="term" value="P:UDP-N-acetylglucosamine biosynthetic process"/>
    <property type="evidence" value="ECO:0007669"/>
    <property type="project" value="TreeGrafter"/>
</dbReference>
<comment type="caution">
    <text evidence="11">The sequence shown here is derived from an EMBL/GenBank/DDBJ whole genome shotgun (WGS) entry which is preliminary data.</text>
</comment>
<dbReference type="Pfam" id="PF00408">
    <property type="entry name" value="PGM_PMM_IV"/>
    <property type="match status" value="1"/>
</dbReference>
<dbReference type="GO" id="GO:0005975">
    <property type="term" value="P:carbohydrate metabolic process"/>
    <property type="evidence" value="ECO:0007669"/>
    <property type="project" value="InterPro"/>
</dbReference>
<dbReference type="PANTHER" id="PTHR42946">
    <property type="entry name" value="PHOSPHOHEXOSE MUTASE"/>
    <property type="match status" value="1"/>
</dbReference>
<dbReference type="GO" id="GO:0004615">
    <property type="term" value="F:phosphomannomutase activity"/>
    <property type="evidence" value="ECO:0007669"/>
    <property type="project" value="TreeGrafter"/>
</dbReference>
<feature type="domain" description="Alpha-D-phosphohexomutase alpha/beta/alpha" evidence="10">
    <location>
        <begin position="250"/>
        <end position="360"/>
    </location>
</feature>
<comment type="cofactor">
    <cofactor evidence="1">
        <name>Mg(2+)</name>
        <dbReference type="ChEBI" id="CHEBI:18420"/>
    </cofactor>
</comment>
<evidence type="ECO:0000256" key="1">
    <source>
        <dbReference type="ARBA" id="ARBA00001946"/>
    </source>
</evidence>
<dbReference type="Pfam" id="PF02879">
    <property type="entry name" value="PGM_PMM_II"/>
    <property type="match status" value="1"/>
</dbReference>
<dbReference type="GO" id="GO:0046872">
    <property type="term" value="F:metal ion binding"/>
    <property type="evidence" value="ECO:0007669"/>
    <property type="project" value="UniProtKB-KW"/>
</dbReference>
<dbReference type="GO" id="GO:0005829">
    <property type="term" value="C:cytosol"/>
    <property type="evidence" value="ECO:0007669"/>
    <property type="project" value="TreeGrafter"/>
</dbReference>
<dbReference type="Pfam" id="PF02878">
    <property type="entry name" value="PGM_PMM_I"/>
    <property type="match status" value="1"/>
</dbReference>
<keyword evidence="6 11" id="KW-0413">Isomerase</keyword>
<dbReference type="InterPro" id="IPR050060">
    <property type="entry name" value="Phosphoglucosamine_mutase"/>
</dbReference>
<dbReference type="InterPro" id="IPR005845">
    <property type="entry name" value="A-D-PHexomutase_a/b/a-II"/>
</dbReference>
<keyword evidence="12" id="KW-1185">Reference proteome</keyword>
<evidence type="ECO:0000259" key="7">
    <source>
        <dbReference type="Pfam" id="PF00408"/>
    </source>
</evidence>
<sequence length="445" mass="47721">MLRFGTDGIRGKANQELTMEVGYWLGVGIAKAIQPPAFAIGRDTRESGYWLAHAVGLGIASLGIDIIDCGVLPTGALSWVARSLALPTVVISASHNPYFDNGIKVFDADGAKISANTERGIEGYLAEFLEGKRPFFGPLGGVDQRSFEDSYVDWVLTKLGVIEHPLRVVIDGANGAAWRLGPNLATRMGAEVVATIGDKPDGRNINAGVGALHPDVLASMVVQHQADLGLCFDGDADRLIAVSESGAIVDGDELLTMFALYLQRRGALAHDSLAVTIMSNLGIERALEPHAISVVRTDVGDRQIATAMTRDQLSLGGEQSGHIIVKNLGPTGDGLVSGALLLHALSDWGGSLDRFRAEEVVRYPQVHRQVRTQARDRIILDPDFMELRADLEAELGSEGRLVLRPSGTEPVFRILVEAADISVATRLAEQLVTEVEAISRRLTTV</sequence>
<evidence type="ECO:0000259" key="9">
    <source>
        <dbReference type="Pfam" id="PF02879"/>
    </source>
</evidence>
<reference evidence="11 12" key="1">
    <citation type="submission" date="2015-01" db="EMBL/GenBank/DDBJ databases">
        <title>Draft genome of the acidophilic iron oxidizer Ferrimicrobium acidiphilum strain T23.</title>
        <authorList>
            <person name="Poehlein A."/>
            <person name="Eisen S."/>
            <person name="Schloemann M."/>
            <person name="Johnson B.D."/>
            <person name="Daniel R."/>
            <person name="Muehling M."/>
        </authorList>
    </citation>
    <scope>NUCLEOTIDE SEQUENCE [LARGE SCALE GENOMIC DNA]</scope>
    <source>
        <strain evidence="11 12">T23</strain>
    </source>
</reference>
<dbReference type="EC" id="5.4.2.10" evidence="11"/>
<evidence type="ECO:0000256" key="4">
    <source>
        <dbReference type="ARBA" id="ARBA00022723"/>
    </source>
</evidence>
<accession>A0A0D8FWV7</accession>
<dbReference type="RefSeq" id="WP_035389042.1">
    <property type="nucleotide sequence ID" value="NZ_JQKF01000009.1"/>
</dbReference>
<organism evidence="11 12">
    <name type="scientific">Ferrimicrobium acidiphilum DSM 19497</name>
    <dbReference type="NCBI Taxonomy" id="1121877"/>
    <lineage>
        <taxon>Bacteria</taxon>
        <taxon>Bacillati</taxon>
        <taxon>Actinomycetota</taxon>
        <taxon>Acidimicrobiia</taxon>
        <taxon>Acidimicrobiales</taxon>
        <taxon>Acidimicrobiaceae</taxon>
        <taxon>Ferrimicrobium</taxon>
    </lineage>
</organism>
<evidence type="ECO:0000256" key="5">
    <source>
        <dbReference type="ARBA" id="ARBA00022842"/>
    </source>
</evidence>
<protein>
    <submittedName>
        <fullName evidence="11">Phosphoglucosamine mutase</fullName>
        <ecNumber evidence="11">5.4.2.10</ecNumber>
    </submittedName>
</protein>
<dbReference type="eggNOG" id="COG1109">
    <property type="taxonomic scope" value="Bacteria"/>
</dbReference>
<dbReference type="InterPro" id="IPR016055">
    <property type="entry name" value="A-D-PHexomutase_a/b/a-I/II/III"/>
</dbReference>
<feature type="domain" description="Alpha-D-phosphohexomutase alpha/beta/alpha" evidence="9">
    <location>
        <begin position="150"/>
        <end position="246"/>
    </location>
</feature>
<dbReference type="GO" id="GO:0008966">
    <property type="term" value="F:phosphoglucosamine mutase activity"/>
    <property type="evidence" value="ECO:0007669"/>
    <property type="project" value="UniProtKB-EC"/>
</dbReference>
<keyword evidence="3" id="KW-0597">Phosphoprotein</keyword>
<dbReference type="SUPFAM" id="SSF53738">
    <property type="entry name" value="Phosphoglucomutase, first 3 domains"/>
    <property type="match status" value="3"/>
</dbReference>
<dbReference type="InterPro" id="IPR005841">
    <property type="entry name" value="Alpha-D-phosphohexomutase_SF"/>
</dbReference>
<evidence type="ECO:0000259" key="10">
    <source>
        <dbReference type="Pfam" id="PF02880"/>
    </source>
</evidence>
<dbReference type="FunFam" id="3.40.120.10:FF:000002">
    <property type="entry name" value="Phosphoglucosamine mutase"/>
    <property type="match status" value="1"/>
</dbReference>
<feature type="domain" description="Alpha-D-phosphohexomutase C-terminal" evidence="7">
    <location>
        <begin position="385"/>
        <end position="432"/>
    </location>
</feature>
<evidence type="ECO:0000256" key="6">
    <source>
        <dbReference type="ARBA" id="ARBA00023235"/>
    </source>
</evidence>
<dbReference type="OrthoDB" id="9803322at2"/>
<dbReference type="InterPro" id="IPR036900">
    <property type="entry name" value="A-D-PHexomutase_C_sf"/>
</dbReference>
<evidence type="ECO:0000259" key="8">
    <source>
        <dbReference type="Pfam" id="PF02878"/>
    </source>
</evidence>
<dbReference type="EMBL" id="JXUW01000003">
    <property type="protein sequence ID" value="KJE77738.1"/>
    <property type="molecule type" value="Genomic_DNA"/>
</dbReference>
<comment type="similarity">
    <text evidence="2">Belongs to the phosphohexose mutase family.</text>
</comment>
<dbReference type="PATRIC" id="fig|1121877.4.peg.519"/>
<evidence type="ECO:0000256" key="3">
    <source>
        <dbReference type="ARBA" id="ARBA00022553"/>
    </source>
</evidence>